<dbReference type="OrthoDB" id="2413891at2759"/>
<evidence type="ECO:0000313" key="2">
    <source>
        <dbReference type="Proteomes" id="UP000684084"/>
    </source>
</evidence>
<dbReference type="Proteomes" id="UP000684084">
    <property type="component" value="Unassembled WGS sequence"/>
</dbReference>
<sequence length="169" mass="19845">MNANTEREDVGRVVFRNICDNYLYKYLIKRREQAFFVKEVQVENSSYCATLHELKNEYELEVNVKSALDAFEVRIWFFFGAVAFLYYSSESIFGCSCDDLRWKKIFKSDQFLDGNPKFRRGKICYSNRLIGHLSIFGKTLTQYANGIESTNLPTNFHLQLEVQQELPKS</sequence>
<name>A0A916EEP4_9GLOM</name>
<dbReference type="VEuPathDB" id="FungiDB:RhiirFUN_019380"/>
<reference evidence="1" key="1">
    <citation type="submission" date="2020-05" db="EMBL/GenBank/DDBJ databases">
        <authorList>
            <person name="Rincon C."/>
            <person name="Sanders R I."/>
            <person name="Robbins C."/>
            <person name="Chaturvedi A."/>
        </authorList>
    </citation>
    <scope>NUCLEOTIDE SEQUENCE</scope>
    <source>
        <strain evidence="1">CHB12</strain>
    </source>
</reference>
<comment type="caution">
    <text evidence="1">The sequence shown here is derived from an EMBL/GenBank/DDBJ whole genome shotgun (WGS) entry which is preliminary data.</text>
</comment>
<gene>
    <name evidence="1" type="ORF">CHRIB12_LOCUS15418</name>
</gene>
<dbReference type="EMBL" id="CAGKOT010000036">
    <property type="protein sequence ID" value="CAB5376703.1"/>
    <property type="molecule type" value="Genomic_DNA"/>
</dbReference>
<evidence type="ECO:0000313" key="1">
    <source>
        <dbReference type="EMBL" id="CAB5376703.1"/>
    </source>
</evidence>
<organism evidence="1 2">
    <name type="scientific">Rhizophagus irregularis</name>
    <dbReference type="NCBI Taxonomy" id="588596"/>
    <lineage>
        <taxon>Eukaryota</taxon>
        <taxon>Fungi</taxon>
        <taxon>Fungi incertae sedis</taxon>
        <taxon>Mucoromycota</taxon>
        <taxon>Glomeromycotina</taxon>
        <taxon>Glomeromycetes</taxon>
        <taxon>Glomerales</taxon>
        <taxon>Glomeraceae</taxon>
        <taxon>Rhizophagus</taxon>
    </lineage>
</organism>
<protein>
    <submittedName>
        <fullName evidence="1">Uncharacterized protein</fullName>
    </submittedName>
</protein>
<proteinExistence type="predicted"/>
<dbReference type="AlphaFoldDB" id="A0A916EEP4"/>
<accession>A0A916EEP4</accession>